<dbReference type="PROSITE" id="PS50056">
    <property type="entry name" value="TYR_PHOSPHATASE_2"/>
    <property type="match status" value="1"/>
</dbReference>
<dbReference type="InterPro" id="IPR000242">
    <property type="entry name" value="PTP_cat"/>
</dbReference>
<dbReference type="PANTHER" id="PTHR23219">
    <property type="entry name" value="TYROSINE-PROTEIN PHOSPHATASE C15H7.3-RELATED"/>
    <property type="match status" value="1"/>
</dbReference>
<dbReference type="SMART" id="SM00194">
    <property type="entry name" value="PTPc"/>
    <property type="match status" value="1"/>
</dbReference>
<reference evidence="2" key="2">
    <citation type="submission" date="2022-06" db="UniProtKB">
        <authorList>
            <consortium name="EnsemblMetazoa"/>
        </authorList>
    </citation>
    <scope>IDENTIFICATION</scope>
    <source>
        <strain evidence="2">PS312</strain>
    </source>
</reference>
<dbReference type="PROSITE" id="PS50055">
    <property type="entry name" value="TYR_PHOSPHATASE_PTP"/>
    <property type="match status" value="1"/>
</dbReference>
<feature type="region of interest" description="Disordered" evidence="1">
    <location>
        <begin position="835"/>
        <end position="869"/>
    </location>
</feature>
<dbReference type="EnsemblMetazoa" id="PPA12859.1">
    <property type="protein sequence ID" value="PPA12859.1"/>
    <property type="gene ID" value="WBGene00102413"/>
</dbReference>
<feature type="compositionally biased region" description="Basic and acidic residues" evidence="1">
    <location>
        <begin position="835"/>
        <end position="862"/>
    </location>
</feature>
<dbReference type="InterPro" id="IPR029021">
    <property type="entry name" value="Prot-tyrosine_phosphatase-like"/>
</dbReference>
<feature type="compositionally biased region" description="Low complexity" evidence="1">
    <location>
        <begin position="493"/>
        <end position="503"/>
    </location>
</feature>
<protein>
    <submittedName>
        <fullName evidence="2">Tyrosine phosphatase</fullName>
    </submittedName>
</protein>
<evidence type="ECO:0000313" key="3">
    <source>
        <dbReference type="Proteomes" id="UP000005239"/>
    </source>
</evidence>
<evidence type="ECO:0000313" key="2">
    <source>
        <dbReference type="EnsemblMetazoa" id="PPA12859.1"/>
    </source>
</evidence>
<evidence type="ECO:0000256" key="1">
    <source>
        <dbReference type="SAM" id="MobiDB-lite"/>
    </source>
</evidence>
<feature type="region of interest" description="Disordered" evidence="1">
    <location>
        <begin position="465"/>
        <end position="526"/>
    </location>
</feature>
<organism evidence="2 3">
    <name type="scientific">Pristionchus pacificus</name>
    <name type="common">Parasitic nematode worm</name>
    <dbReference type="NCBI Taxonomy" id="54126"/>
    <lineage>
        <taxon>Eukaryota</taxon>
        <taxon>Metazoa</taxon>
        <taxon>Ecdysozoa</taxon>
        <taxon>Nematoda</taxon>
        <taxon>Chromadorea</taxon>
        <taxon>Rhabditida</taxon>
        <taxon>Rhabditina</taxon>
        <taxon>Diplogasteromorpha</taxon>
        <taxon>Diplogasteroidea</taxon>
        <taxon>Neodiplogasteridae</taxon>
        <taxon>Pristionchus</taxon>
    </lineage>
</organism>
<dbReference type="GO" id="GO:0004725">
    <property type="term" value="F:protein tyrosine phosphatase activity"/>
    <property type="evidence" value="ECO:0007669"/>
    <property type="project" value="InterPro"/>
</dbReference>
<dbReference type="OrthoDB" id="8609993at2759"/>
<reference evidence="3" key="1">
    <citation type="journal article" date="2008" name="Nat. Genet.">
        <title>The Pristionchus pacificus genome provides a unique perspective on nematode lifestyle and parasitism.</title>
        <authorList>
            <person name="Dieterich C."/>
            <person name="Clifton S.W."/>
            <person name="Schuster L.N."/>
            <person name="Chinwalla A."/>
            <person name="Delehaunty K."/>
            <person name="Dinkelacker I."/>
            <person name="Fulton L."/>
            <person name="Fulton R."/>
            <person name="Godfrey J."/>
            <person name="Minx P."/>
            <person name="Mitreva M."/>
            <person name="Roeseler W."/>
            <person name="Tian H."/>
            <person name="Witte H."/>
            <person name="Yang S.P."/>
            <person name="Wilson R.K."/>
            <person name="Sommer R.J."/>
        </authorList>
    </citation>
    <scope>NUCLEOTIDE SEQUENCE [LARGE SCALE GENOMIC DNA]</scope>
    <source>
        <strain evidence="3">PS312</strain>
    </source>
</reference>
<keyword evidence="3" id="KW-1185">Reference proteome</keyword>
<accession>A0A8R1UCL7</accession>
<dbReference type="Pfam" id="PF00102">
    <property type="entry name" value="Y_phosphatase"/>
    <property type="match status" value="1"/>
</dbReference>
<proteinExistence type="predicted"/>
<name>A0A2A6BLA3_PRIPA</name>
<dbReference type="Gene3D" id="3.90.190.10">
    <property type="entry name" value="Protein tyrosine phosphatase superfamily"/>
    <property type="match status" value="1"/>
</dbReference>
<feature type="region of interest" description="Disordered" evidence="1">
    <location>
        <begin position="30"/>
        <end position="55"/>
    </location>
</feature>
<dbReference type="AlphaFoldDB" id="A0A2A6BLA3"/>
<gene>
    <name evidence="2" type="primary">WBGene00102413</name>
</gene>
<accession>A0A2A6BLA3</accession>
<dbReference type="PANTHER" id="PTHR23219:SF13">
    <property type="entry name" value="TYROSINE-PROTEIN PHOSPHATASE DOMAIN-CONTAINING PROTEIN"/>
    <property type="match status" value="1"/>
</dbReference>
<sequence>MLPMTQKFIIPFSSSPAFDCFDEEQWCTPPSSPIPVEMPRNGTGRNKPASNDSPRRFHRNLVAQQPSAEPVREVNRSVFAEIFPAGTQNDHPDNRKVGGSRAIRVSELFPAGISAKKDAEPRANANGRNGDNQAIRGQAISPLRLINSVPTSAAERLPKVSKVELSPGVVVEFLERVERDPSLLGGLAEELTLNTDVAGLRRPPTCPREIGDLLNLFVFAAENYPPGLNATERQVFAPTRKEIVKAMLKTGLLLAANGRFVAELHEDIRRNRISDELIRIASLAIQLLLKAFLLLDEHKLNDDQDTIALWQDVERSVFNLQPRFWRVISGEMHDSLCHLAGEITLNGSDFYKKTVRNREHSPRFAHSLARCLRFRVSWHTQPTAHISVQTKIEHMGVSKVLSCCHDPLSHVKNSSSPWPPFLSFSFHSSFFYSSLDSGGCHAMGRGKDGSQRSQAESSVKRLIKRLKRKDKAKSPAVEPKKEVEPPPPPVVTPPSAAAAAPPTLAQLKSRRRRFQKSRREEEYGEGCEPKTIYPIPSWSTSRLRWPPAALAVAAEFLERYAEMGVDGIKEEFKREIEGYKSPDYADAAWKANPAKNRDKDHMACLDGTRVEFASDKKRYINATWVYDTQLVAQKYILTQEPIVPLAKGDASSLDDFWEMVYAENCAIVIKFNQIIGDKFYPIHTEKPLELAGFFLEDQWYSNHESLRSRASKISVAPKNCAGDADHNHKNGQPMRGCTPLSRVKSEGVGGPIVVMDDCSGTSAAAIFVAIDVLGNLLWTAQKDVTVVSIVKWIRRCRHGAIRNADEYFFIVNFLILKIFTVSNLKKSDKLRAMHKELAEGETRRKAEEAAARRKEAKEKAARELAQCKN</sequence>
<dbReference type="InterPro" id="IPR000387">
    <property type="entry name" value="Tyr_Pase_dom"/>
</dbReference>
<dbReference type="Proteomes" id="UP000005239">
    <property type="component" value="Unassembled WGS sequence"/>
</dbReference>
<dbReference type="SUPFAM" id="SSF52799">
    <property type="entry name" value="(Phosphotyrosine protein) phosphatases II"/>
    <property type="match status" value="1"/>
</dbReference>